<dbReference type="Pfam" id="PF24997">
    <property type="entry name" value="PSF1_C"/>
    <property type="match status" value="1"/>
</dbReference>
<gene>
    <name evidence="2" type="ORF">KIPB_013073</name>
</gene>
<dbReference type="GO" id="GO:0000811">
    <property type="term" value="C:GINS complex"/>
    <property type="evidence" value="ECO:0007669"/>
    <property type="project" value="InterPro"/>
</dbReference>
<proteinExistence type="predicted"/>
<dbReference type="PANTHER" id="PTHR12914:SF2">
    <property type="entry name" value="DNA REPLICATION COMPLEX GINS PROTEIN PSF1"/>
    <property type="match status" value="1"/>
</dbReference>
<protein>
    <submittedName>
        <fullName evidence="2">GINS complex, subunit Psf1</fullName>
    </submittedName>
</protein>
<dbReference type="InterPro" id="IPR005339">
    <property type="entry name" value="GINS_Psf1"/>
</dbReference>
<evidence type="ECO:0000259" key="1">
    <source>
        <dbReference type="Pfam" id="PF24997"/>
    </source>
</evidence>
<evidence type="ECO:0000313" key="2">
    <source>
        <dbReference type="EMBL" id="GIQ90323.1"/>
    </source>
</evidence>
<evidence type="ECO:0000313" key="3">
    <source>
        <dbReference type="Proteomes" id="UP000265618"/>
    </source>
</evidence>
<comment type="caution">
    <text evidence="2">The sequence shown here is derived from an EMBL/GenBank/DDBJ whole genome shotgun (WGS) entry which is preliminary data.</text>
</comment>
<organism evidence="2 3">
    <name type="scientific">Kipferlia bialata</name>
    <dbReference type="NCBI Taxonomy" id="797122"/>
    <lineage>
        <taxon>Eukaryota</taxon>
        <taxon>Metamonada</taxon>
        <taxon>Carpediemonas-like organisms</taxon>
        <taxon>Kipferlia</taxon>
    </lineage>
</organism>
<keyword evidence="3" id="KW-1185">Reference proteome</keyword>
<dbReference type="Proteomes" id="UP000265618">
    <property type="component" value="Unassembled WGS sequence"/>
</dbReference>
<feature type="domain" description="DNA replication complex GINS protein PSF1 C-terminal" evidence="1">
    <location>
        <begin position="35"/>
        <end position="84"/>
    </location>
</feature>
<sequence>MSSDETEFFRQCQGLRHDISNEIGLPLQHDPTGPDTYVEISVVAKNLGSILTSSGTISLTPNSIHYVRREDVETLIRQGLVTEISPN</sequence>
<dbReference type="PANTHER" id="PTHR12914">
    <property type="entry name" value="PARTNER OF SLD5"/>
    <property type="match status" value="1"/>
</dbReference>
<dbReference type="EMBL" id="BDIP01006039">
    <property type="protein sequence ID" value="GIQ90323.1"/>
    <property type="molecule type" value="Genomic_DNA"/>
</dbReference>
<dbReference type="GO" id="GO:1902983">
    <property type="term" value="P:DNA strand elongation involved in mitotic DNA replication"/>
    <property type="evidence" value="ECO:0007669"/>
    <property type="project" value="TreeGrafter"/>
</dbReference>
<dbReference type="AlphaFoldDB" id="A0A9K3DAJ5"/>
<dbReference type="OrthoDB" id="10252587at2759"/>
<accession>A0A9K3DAJ5</accession>
<name>A0A9K3DAJ5_9EUKA</name>
<dbReference type="InterPro" id="IPR056783">
    <property type="entry name" value="PSF1_C"/>
</dbReference>
<reference evidence="2 3" key="1">
    <citation type="journal article" date="2018" name="PLoS ONE">
        <title>The draft genome of Kipferlia bialata reveals reductive genome evolution in fornicate parasites.</title>
        <authorList>
            <person name="Tanifuji G."/>
            <person name="Takabayashi S."/>
            <person name="Kume K."/>
            <person name="Takagi M."/>
            <person name="Nakayama T."/>
            <person name="Kamikawa R."/>
            <person name="Inagaki Y."/>
            <person name="Hashimoto T."/>
        </authorList>
    </citation>
    <scope>NUCLEOTIDE SEQUENCE [LARGE SCALE GENOMIC DNA]</scope>
    <source>
        <strain evidence="2">NY0173</strain>
    </source>
</reference>